<dbReference type="GeneID" id="69479413"/>
<reference evidence="12 13" key="4">
    <citation type="submission" date="2018-08" db="EMBL/GenBank/DDBJ databases">
        <title>A genome reference for cultivated species of the human gut microbiota.</title>
        <authorList>
            <person name="Zou Y."/>
            <person name="Xue W."/>
            <person name="Luo G."/>
        </authorList>
    </citation>
    <scope>NUCLEOTIDE SEQUENCE [LARGE SCALE GENOMIC DNA]</scope>
    <source>
        <strain evidence="10 13">AF38-2</strain>
        <strain evidence="9 12">TF10-34</strain>
    </source>
</reference>
<dbReference type="Proteomes" id="UP000471447">
    <property type="component" value="Unassembled WGS sequence"/>
</dbReference>
<dbReference type="Gene3D" id="3.30.2310.20">
    <property type="entry name" value="RelE-like"/>
    <property type="match status" value="1"/>
</dbReference>
<dbReference type="EMBL" id="WDES01000090">
    <property type="protein sequence ID" value="KAB6079411.1"/>
    <property type="molecule type" value="Genomic_DNA"/>
</dbReference>
<evidence type="ECO:0000313" key="13">
    <source>
        <dbReference type="Proteomes" id="UP000284495"/>
    </source>
</evidence>
<dbReference type="Proteomes" id="UP000434604">
    <property type="component" value="Unassembled WGS sequence"/>
</dbReference>
<dbReference type="Proteomes" id="UP000284495">
    <property type="component" value="Unassembled WGS sequence"/>
</dbReference>
<evidence type="ECO:0000313" key="4">
    <source>
        <dbReference type="EMBL" id="KAB6079843.1"/>
    </source>
</evidence>
<gene>
    <name evidence="8" type="ORF">B5E52_18425</name>
    <name evidence="10" type="ORF">DW027_02810</name>
    <name evidence="9" type="ORF">DXD03_18470</name>
    <name evidence="2" type="ORF">F6S82_02770</name>
    <name evidence="5" type="ORF">GA398_13570</name>
    <name evidence="4" type="ORF">GA560_18590</name>
    <name evidence="3" type="ORF">GA574_28135</name>
    <name evidence="6" type="ORF">GAZ26_06965</name>
    <name evidence="7" type="ORF">LD004_11325</name>
</gene>
<reference evidence="14" key="3">
    <citation type="journal article" date="2018" name="J. Anim. Genet.">
        <title>Acquired interbacterial defense systems protect against interspecies antagonism in the human gut microbiome.</title>
        <authorList>
            <person name="Ross B.D."/>
            <person name="Verster A.J."/>
            <person name="Radey M.C."/>
            <person name="Schmidtke D.T."/>
            <person name="Pope C.E."/>
            <person name="Hoffman L.R."/>
            <person name="Hajjar A."/>
            <person name="Peterson S.B."/>
            <person name="Borenstein E."/>
            <person name="Mougous J."/>
        </authorList>
    </citation>
    <scope>NUCLEOTIDE SEQUENCE [LARGE SCALE GENOMIC DNA]</scope>
    <source>
        <strain evidence="14">H204</strain>
    </source>
</reference>
<dbReference type="EMBL" id="QSQU01000032">
    <property type="protein sequence ID" value="RGK58996.1"/>
    <property type="molecule type" value="Genomic_DNA"/>
</dbReference>
<reference evidence="7" key="8">
    <citation type="submission" date="2023-08" db="EMBL/GenBank/DDBJ databases">
        <title>Mucin Metabolism Genes Underlie the Key Renovations of Bacteroides xylanisolvens Genomes in Captive Great Apes.</title>
        <authorList>
            <person name="Nishida A.H."/>
        </authorList>
    </citation>
    <scope>NUCLEOTIDE SEQUENCE</scope>
    <source>
        <strain evidence="7">P13.H9</strain>
    </source>
</reference>
<evidence type="ECO:0000313" key="6">
    <source>
        <dbReference type="EMBL" id="KAB6425672.1"/>
    </source>
</evidence>
<evidence type="ECO:0000313" key="17">
    <source>
        <dbReference type="Proteomes" id="UP000471447"/>
    </source>
</evidence>
<dbReference type="EMBL" id="QROO01000002">
    <property type="protein sequence ID" value="RHL41426.1"/>
    <property type="molecule type" value="Genomic_DNA"/>
</dbReference>
<dbReference type="Pfam" id="PF05016">
    <property type="entry name" value="ParE_toxin"/>
    <property type="match status" value="1"/>
</dbReference>
<reference evidence="2" key="7">
    <citation type="submission" date="2019-09" db="EMBL/GenBank/DDBJ databases">
        <authorList>
            <person name="Ross B.D."/>
            <person name="Verster A.J."/>
            <person name="Radey M.C."/>
            <person name="Schmidtke D.T."/>
            <person name="Pope C.E."/>
            <person name="Hoffman L.R."/>
            <person name="Hajjar A.M."/>
            <person name="Peterson S.B."/>
            <person name="Borenstein E."/>
            <person name="Mougous J.D."/>
        </authorList>
    </citation>
    <scope>NUCLEOTIDE SEQUENCE</scope>
    <source>
        <strain evidence="2">H204</strain>
    </source>
</reference>
<dbReference type="Proteomes" id="UP000474077">
    <property type="component" value="Unassembled WGS sequence"/>
</dbReference>
<evidence type="ECO:0000313" key="5">
    <source>
        <dbReference type="EMBL" id="KAB6146975.1"/>
    </source>
</evidence>
<proteinExistence type="predicted"/>
<dbReference type="Proteomes" id="UP000435059">
    <property type="component" value="Unassembled WGS sequence"/>
</dbReference>
<dbReference type="EMBL" id="WDED01000019">
    <property type="protein sequence ID" value="KAB6146975.1"/>
    <property type="molecule type" value="Genomic_DNA"/>
</dbReference>
<evidence type="ECO:0000313" key="2">
    <source>
        <dbReference type="EMBL" id="KAA9050871.1"/>
    </source>
</evidence>
<accession>A0A1Y4V100</accession>
<sequence>MAKLKIVWTETATIVFQQILTFYNVRNGNTQYSRSIYTMVRDVLQLVAKYPYMYKATSVPNIRVFHCDYFKVYYRVLEKQILVEAVFDTRQDPDKAPF</sequence>
<evidence type="ECO:0000313" key="18">
    <source>
        <dbReference type="Proteomes" id="UP000474077"/>
    </source>
</evidence>
<dbReference type="RefSeq" id="WP_004312602.1">
    <property type="nucleotide sequence ID" value="NZ_AP031409.1"/>
</dbReference>
<evidence type="ECO:0000313" key="10">
    <source>
        <dbReference type="EMBL" id="RHL41426.1"/>
    </source>
</evidence>
<evidence type="ECO:0000313" key="14">
    <source>
        <dbReference type="Proteomes" id="UP000327007"/>
    </source>
</evidence>
<reference evidence="2" key="5">
    <citation type="journal article" date="2019" name="bioRxiv">
        <title>Acquired interbacterial defense systems protect against interspecies antagonism in the human gut microbiome.</title>
        <authorList>
            <person name="Ross B.D."/>
            <person name="Verster A.J."/>
            <person name="Radey M.C."/>
            <person name="Schmidtke D.T."/>
            <person name="Pope C.E."/>
            <person name="Hoffman L.R."/>
            <person name="Hajjar A.M."/>
            <person name="Peterson S.B."/>
            <person name="Borenstein E."/>
            <person name="Mougous J.D."/>
        </authorList>
    </citation>
    <scope>NUCLEOTIDE SEQUENCE</scope>
    <source>
        <strain evidence="2">H204</strain>
    </source>
</reference>
<evidence type="ECO:0000313" key="15">
    <source>
        <dbReference type="Proteomes" id="UP000434604"/>
    </source>
</evidence>
<dbReference type="AlphaFoldDB" id="A0A1Y4V100"/>
<evidence type="ECO:0000313" key="8">
    <source>
        <dbReference type="EMBL" id="OUQ63692.1"/>
    </source>
</evidence>
<dbReference type="Proteomes" id="UP000261210">
    <property type="component" value="Unassembled WGS sequence"/>
</dbReference>
<evidence type="ECO:0000313" key="12">
    <source>
        <dbReference type="Proteomes" id="UP000261210"/>
    </source>
</evidence>
<keyword evidence="16" id="KW-1185">Reference proteome</keyword>
<keyword evidence="1" id="KW-1277">Toxin-antitoxin system</keyword>
<name>A0A1Y4V100_9BACE</name>
<reference evidence="8" key="2">
    <citation type="journal article" date="2018" name="BMC Genomics">
        <title>Whole genome sequencing and function prediction of 133 gut anaerobes isolated from chicken caecum in pure cultures.</title>
        <authorList>
            <person name="Medvecky M."/>
            <person name="Cejkova D."/>
            <person name="Polansky O."/>
            <person name="Karasova D."/>
            <person name="Kubasova T."/>
            <person name="Cizek A."/>
            <person name="Rychlik I."/>
        </authorList>
    </citation>
    <scope>NUCLEOTIDE SEQUENCE</scope>
    <source>
        <strain evidence="8">An109</strain>
    </source>
</reference>
<reference evidence="15 16" key="6">
    <citation type="journal article" date="2019" name="Nat. Med.">
        <title>A library of human gut bacterial isolates paired with longitudinal multiomics data enables mechanistic microbiome research.</title>
        <authorList>
            <person name="Poyet M."/>
            <person name="Groussin M."/>
            <person name="Gibbons S.M."/>
            <person name="Avila-Pacheco J."/>
            <person name="Jiang X."/>
            <person name="Kearney S.M."/>
            <person name="Perrotta A.R."/>
            <person name="Berdy B."/>
            <person name="Zhao S."/>
            <person name="Lieberman T.D."/>
            <person name="Swanson P.K."/>
            <person name="Smith M."/>
            <person name="Roesemann S."/>
            <person name="Alexander J.E."/>
            <person name="Rich S.A."/>
            <person name="Livny J."/>
            <person name="Vlamakis H."/>
            <person name="Clish C."/>
            <person name="Bullock K."/>
            <person name="Deik A."/>
            <person name="Scott J."/>
            <person name="Pierce K.A."/>
            <person name="Xavier R.J."/>
            <person name="Alm E.J."/>
        </authorList>
    </citation>
    <scope>NUCLEOTIDE SEQUENCE [LARGE SCALE GENOMIC DNA]</scope>
    <source>
        <strain evidence="5 15">BIOML-A58</strain>
        <strain evidence="6 17">BIOML-A7</strain>
        <strain evidence="4 18">BIOML-A73</strain>
        <strain evidence="3 16">BIOML-A74</strain>
    </source>
</reference>
<protein>
    <submittedName>
        <fullName evidence="2">Type II toxin-antitoxin system RelE/ParE family toxin</fullName>
    </submittedName>
</protein>
<comment type="caution">
    <text evidence="8">The sequence shown here is derived from an EMBL/GenBank/DDBJ whole genome shotgun (WGS) entry which is preliminary data.</text>
</comment>
<dbReference type="EMBL" id="NFLW01000043">
    <property type="protein sequence ID" value="OUQ63692.1"/>
    <property type="molecule type" value="Genomic_DNA"/>
</dbReference>
<evidence type="ECO:0000256" key="1">
    <source>
        <dbReference type="ARBA" id="ARBA00022649"/>
    </source>
</evidence>
<dbReference type="EMBL" id="WDER01000062">
    <property type="protein sequence ID" value="KAB6079843.1"/>
    <property type="molecule type" value="Genomic_DNA"/>
</dbReference>
<evidence type="ECO:0000313" key="11">
    <source>
        <dbReference type="Proteomes" id="UP000196036"/>
    </source>
</evidence>
<dbReference type="EMBL" id="JAIWYE010000020">
    <property type="protein sequence ID" value="MCA4704208.1"/>
    <property type="molecule type" value="Genomic_DNA"/>
</dbReference>
<dbReference type="EMBL" id="WDCG01000005">
    <property type="protein sequence ID" value="KAB6425672.1"/>
    <property type="molecule type" value="Genomic_DNA"/>
</dbReference>
<evidence type="ECO:0000313" key="3">
    <source>
        <dbReference type="EMBL" id="KAB6079411.1"/>
    </source>
</evidence>
<reference evidence="11" key="1">
    <citation type="submission" date="2017-04" db="EMBL/GenBank/DDBJ databases">
        <title>Function of individual gut microbiota members based on whole genome sequencing of pure cultures obtained from chicken caecum.</title>
        <authorList>
            <person name="Medvecky M."/>
            <person name="Cejkova D."/>
            <person name="Polansky O."/>
            <person name="Karasova D."/>
            <person name="Kubasova T."/>
            <person name="Cizek A."/>
            <person name="Rychlik I."/>
        </authorList>
    </citation>
    <scope>NUCLEOTIDE SEQUENCE [LARGE SCALE GENOMIC DNA]</scope>
    <source>
        <strain evidence="11">An109</strain>
    </source>
</reference>
<dbReference type="InterPro" id="IPR007712">
    <property type="entry name" value="RelE/ParE_toxin"/>
</dbReference>
<dbReference type="Proteomes" id="UP001198461">
    <property type="component" value="Unassembled WGS sequence"/>
</dbReference>
<dbReference type="Proteomes" id="UP000327007">
    <property type="component" value="Unassembled WGS sequence"/>
</dbReference>
<dbReference type="InterPro" id="IPR035093">
    <property type="entry name" value="RelE/ParE_toxin_dom_sf"/>
</dbReference>
<evidence type="ECO:0000313" key="16">
    <source>
        <dbReference type="Proteomes" id="UP000435059"/>
    </source>
</evidence>
<evidence type="ECO:0000313" key="7">
    <source>
        <dbReference type="EMBL" id="MCA4704208.1"/>
    </source>
</evidence>
<dbReference type="Proteomes" id="UP000196036">
    <property type="component" value="Unassembled WGS sequence"/>
</dbReference>
<evidence type="ECO:0000313" key="9">
    <source>
        <dbReference type="EMBL" id="RGK58996.1"/>
    </source>
</evidence>
<organism evidence="8 11">
    <name type="scientific">Bacteroides xylanisolvens</name>
    <dbReference type="NCBI Taxonomy" id="371601"/>
    <lineage>
        <taxon>Bacteria</taxon>
        <taxon>Pseudomonadati</taxon>
        <taxon>Bacteroidota</taxon>
        <taxon>Bacteroidia</taxon>
        <taxon>Bacteroidales</taxon>
        <taxon>Bacteroidaceae</taxon>
        <taxon>Bacteroides</taxon>
    </lineage>
</organism>
<dbReference type="EMBL" id="VYQC01000001">
    <property type="protein sequence ID" value="KAA9050871.1"/>
    <property type="molecule type" value="Genomic_DNA"/>
</dbReference>